<dbReference type="Ensembl" id="ENSSSCT00045045937.1">
    <property type="protein sequence ID" value="ENSSSCP00045031887.1"/>
    <property type="gene ID" value="ENSSSCG00045026966.1"/>
</dbReference>
<evidence type="ECO:0000256" key="1">
    <source>
        <dbReference type="SAM" id="SignalP"/>
    </source>
</evidence>
<proteinExistence type="predicted"/>
<feature type="chain" id="PRO_5034368696" description="CN hydrolase domain-containing protein" evidence="1">
    <location>
        <begin position="23"/>
        <end position="145"/>
    </location>
</feature>
<dbReference type="InterPro" id="IPR036526">
    <property type="entry name" value="C-N_Hydrolase_sf"/>
</dbReference>
<dbReference type="Gene3D" id="3.60.110.10">
    <property type="entry name" value="Carbon-nitrogen hydrolase"/>
    <property type="match status" value="1"/>
</dbReference>
<dbReference type="PANTHER" id="PTHR10609:SF16">
    <property type="entry name" value="PANTETHEINASE"/>
    <property type="match status" value="1"/>
</dbReference>
<accession>A0A8D1ID07</accession>
<feature type="signal peptide" evidence="1">
    <location>
        <begin position="1"/>
        <end position="22"/>
    </location>
</feature>
<dbReference type="InterPro" id="IPR040154">
    <property type="entry name" value="Biotinidase/VNN"/>
</dbReference>
<reference evidence="2" key="1">
    <citation type="submission" date="2025-08" db="UniProtKB">
        <authorList>
            <consortium name="Ensembl"/>
        </authorList>
    </citation>
    <scope>IDENTIFICATION</scope>
</reference>
<name>A0A8D1ID07_PIG</name>
<organism evidence="2 3">
    <name type="scientific">Sus scrofa</name>
    <name type="common">Pig</name>
    <dbReference type="NCBI Taxonomy" id="9823"/>
    <lineage>
        <taxon>Eukaryota</taxon>
        <taxon>Metazoa</taxon>
        <taxon>Chordata</taxon>
        <taxon>Craniata</taxon>
        <taxon>Vertebrata</taxon>
        <taxon>Euteleostomi</taxon>
        <taxon>Mammalia</taxon>
        <taxon>Eutheria</taxon>
        <taxon>Laurasiatheria</taxon>
        <taxon>Artiodactyla</taxon>
        <taxon>Suina</taxon>
        <taxon>Suidae</taxon>
        <taxon>Sus</taxon>
    </lineage>
</organism>
<keyword evidence="1" id="KW-0732">Signal</keyword>
<dbReference type="PANTHER" id="PTHR10609">
    <property type="entry name" value="BIOTINIDASE-RELATED"/>
    <property type="match status" value="1"/>
</dbReference>
<sequence>MITSPLLAYVAILFFCVLKASSLDTFIAAVYEHAVILPDAPLTPVSHEEALMLMNRNLDLLEGAVTSAAKQGAHIIVTPEDGVYGFFFSRESIYSYLEDIPDPHVNWIPCTNPSREPCQLTHLPNAVLLKLLEFLIWNCSQNHVN</sequence>
<dbReference type="Proteomes" id="UP000694728">
    <property type="component" value="Unplaced"/>
</dbReference>
<protein>
    <recommendedName>
        <fullName evidence="4">CN hydrolase domain-containing protein</fullName>
    </recommendedName>
</protein>
<evidence type="ECO:0000313" key="3">
    <source>
        <dbReference type="Proteomes" id="UP000694728"/>
    </source>
</evidence>
<dbReference type="AlphaFoldDB" id="A0A8D1ID07"/>
<evidence type="ECO:0000313" key="2">
    <source>
        <dbReference type="Ensembl" id="ENSSSCP00045031887.1"/>
    </source>
</evidence>
<evidence type="ECO:0008006" key="4">
    <source>
        <dbReference type="Google" id="ProtNLM"/>
    </source>
</evidence>
<dbReference type="SUPFAM" id="SSF56317">
    <property type="entry name" value="Carbon-nitrogen hydrolase"/>
    <property type="match status" value="1"/>
</dbReference>